<dbReference type="PROSITE" id="PS50009">
    <property type="entry name" value="RASGEF_CAT"/>
    <property type="match status" value="1"/>
</dbReference>
<dbReference type="Gene3D" id="1.10.840.10">
    <property type="entry name" value="Ras guanine-nucleotide exchange factors catalytic domain"/>
    <property type="match status" value="1"/>
</dbReference>
<dbReference type="PROSITE" id="PS50212">
    <property type="entry name" value="RASGEF_NTER"/>
    <property type="match status" value="1"/>
</dbReference>
<dbReference type="InterPro" id="IPR019804">
    <property type="entry name" value="Ras_G-nucl-exch_fac_CS"/>
</dbReference>
<dbReference type="PROSITE" id="PS00720">
    <property type="entry name" value="RASGEF"/>
    <property type="match status" value="1"/>
</dbReference>
<dbReference type="GO" id="GO:0005886">
    <property type="term" value="C:plasma membrane"/>
    <property type="evidence" value="ECO:0007669"/>
    <property type="project" value="TreeGrafter"/>
</dbReference>
<evidence type="ECO:0000256" key="2">
    <source>
        <dbReference type="PROSITE-ProRule" id="PRU00168"/>
    </source>
</evidence>
<dbReference type="SMART" id="SM00147">
    <property type="entry name" value="RasGEF"/>
    <property type="match status" value="1"/>
</dbReference>
<dbReference type="OrthoDB" id="74314at2759"/>
<dbReference type="CDD" id="cd06224">
    <property type="entry name" value="REM"/>
    <property type="match status" value="1"/>
</dbReference>
<reference evidence="6 7" key="1">
    <citation type="journal article" date="2018" name="Genome Biol. Evol.">
        <title>Multiple Roots of Fruiting Body Formation in Amoebozoa.</title>
        <authorList>
            <person name="Hillmann F."/>
            <person name="Forbes G."/>
            <person name="Novohradska S."/>
            <person name="Ferling I."/>
            <person name="Riege K."/>
            <person name="Groth M."/>
            <person name="Westermann M."/>
            <person name="Marz M."/>
            <person name="Spaller T."/>
            <person name="Winckler T."/>
            <person name="Schaap P."/>
            <person name="Glockner G."/>
        </authorList>
    </citation>
    <scope>NUCLEOTIDE SEQUENCE [LARGE SCALE GENOMIC DNA]</scope>
    <source>
        <strain evidence="6 7">Jena</strain>
    </source>
</reference>
<comment type="caution">
    <text evidence="6">The sequence shown here is derived from an EMBL/GenBank/DDBJ whole genome shotgun (WGS) entry which is preliminary data.</text>
</comment>
<feature type="domain" description="N-terminal Ras-GEF" evidence="5">
    <location>
        <begin position="256"/>
        <end position="385"/>
    </location>
</feature>
<evidence type="ECO:0000256" key="1">
    <source>
        <dbReference type="ARBA" id="ARBA00022658"/>
    </source>
</evidence>
<proteinExistence type="predicted"/>
<evidence type="ECO:0000256" key="3">
    <source>
        <dbReference type="SAM" id="MobiDB-lite"/>
    </source>
</evidence>
<dbReference type="SUPFAM" id="SSF48366">
    <property type="entry name" value="Ras GEF"/>
    <property type="match status" value="1"/>
</dbReference>
<protein>
    <submittedName>
        <fullName evidence="6">Uncharacterized protein</fullName>
    </submittedName>
</protein>
<dbReference type="Pfam" id="PF00618">
    <property type="entry name" value="RasGEF_N"/>
    <property type="match status" value="1"/>
</dbReference>
<dbReference type="CDD" id="cd00155">
    <property type="entry name" value="RasGEF"/>
    <property type="match status" value="1"/>
</dbReference>
<dbReference type="GO" id="GO:0005085">
    <property type="term" value="F:guanyl-nucleotide exchange factor activity"/>
    <property type="evidence" value="ECO:0007669"/>
    <property type="project" value="UniProtKB-KW"/>
</dbReference>
<dbReference type="InterPro" id="IPR023578">
    <property type="entry name" value="Ras_GEF_dom_sf"/>
</dbReference>
<dbReference type="AlphaFoldDB" id="A0A2P6NLT3"/>
<feature type="domain" description="Ras-GEF" evidence="4">
    <location>
        <begin position="521"/>
        <end position="748"/>
    </location>
</feature>
<dbReference type="InterPro" id="IPR036964">
    <property type="entry name" value="RASGEF_cat_dom_sf"/>
</dbReference>
<sequence length="750" mass="85484">MDEGIDLPSEGDHGQMILVDLSKLSRAAAQKKEKSKSAKNPFKALNSFGKARSSGNLTADAAASPKKENRSKSVVIGTRRRGAISIQPPEIDTTAMYHKFEKMFEKTRQEKEDKAKRGPIGLLSTRSRVGTAPVQQKSGLHGPSYHGNVLGLSKMTIHSKREKPPGEQPSQKTLRRCRSLSSIWRNTWDIQPYTFDEDKWKNRWKRAISDADLFEPEMNIMDAKNTIQLDQVVSQPIPNAASKVLDTKLVYEQVGDRIVLTGGTIERLIDKLVWDERIDLVYVQDFLYCFPTFIKSRELMDKMEDFLQDAKKNITMATTPEKKTTAVSQMLRIVNVLHRWIQIAPSDFNEDLNLRKRLIQMIDGTINDNVERTWVDLLRCALQKRCSDGLFAMSTWQTSPILIEAAILRPGQIDWKSEYKKGMRYYYTEGSNIVDWVMSNVTRDVGTSRQDITKWIHTTFYRPKHLLDVDRKSDFKLRGSAENLTFEDGESSYRFRIVPLIRPQLPPRPKKVSDAVFLLSDPKEIAKQMTLISEELFYPITGRLLVTQTWSDKGSDTCQSVKEFTDRFNDVAMWVATEIVASGNMSQRREIISRFIEVAASLHKMRNFSDFIAVMAGLNHWCVSRLKKTWEGVSSKSKKDLNALEGHSPAYTKVLRNDHNGAEAPAIPYLGLLVGDLIRLNEVPALLPSGYINFGKGRIQATMLRQIDGYKEKQYNYKPSANMLAWLRRLIIIPEKGMATLSMQWESASS</sequence>
<dbReference type="SMART" id="SM00229">
    <property type="entry name" value="RasGEFN"/>
    <property type="match status" value="1"/>
</dbReference>
<dbReference type="InterPro" id="IPR001895">
    <property type="entry name" value="RASGEF_cat_dom"/>
</dbReference>
<keyword evidence="7" id="KW-1185">Reference proteome</keyword>
<dbReference type="GO" id="GO:0007265">
    <property type="term" value="P:Ras protein signal transduction"/>
    <property type="evidence" value="ECO:0007669"/>
    <property type="project" value="TreeGrafter"/>
</dbReference>
<dbReference type="EMBL" id="MDYQ01000054">
    <property type="protein sequence ID" value="PRP84930.1"/>
    <property type="molecule type" value="Genomic_DNA"/>
</dbReference>
<gene>
    <name evidence="6" type="ORF">PROFUN_07584</name>
</gene>
<dbReference type="PANTHER" id="PTHR23113:SF368">
    <property type="entry name" value="CELL DIVISION CONTROL PROTEIN 25"/>
    <property type="match status" value="1"/>
</dbReference>
<dbReference type="Pfam" id="PF00617">
    <property type="entry name" value="RasGEF"/>
    <property type="match status" value="1"/>
</dbReference>
<keyword evidence="1 2" id="KW-0344">Guanine-nucleotide releasing factor</keyword>
<name>A0A2P6NLT3_9EUKA</name>
<evidence type="ECO:0000313" key="7">
    <source>
        <dbReference type="Proteomes" id="UP000241769"/>
    </source>
</evidence>
<feature type="region of interest" description="Disordered" evidence="3">
    <location>
        <begin position="30"/>
        <end position="75"/>
    </location>
</feature>
<dbReference type="PANTHER" id="PTHR23113">
    <property type="entry name" value="GUANINE NUCLEOTIDE EXCHANGE FACTOR"/>
    <property type="match status" value="1"/>
</dbReference>
<organism evidence="6 7">
    <name type="scientific">Planoprotostelium fungivorum</name>
    <dbReference type="NCBI Taxonomy" id="1890364"/>
    <lineage>
        <taxon>Eukaryota</taxon>
        <taxon>Amoebozoa</taxon>
        <taxon>Evosea</taxon>
        <taxon>Variosea</taxon>
        <taxon>Cavosteliida</taxon>
        <taxon>Cavosteliaceae</taxon>
        <taxon>Planoprotostelium</taxon>
    </lineage>
</organism>
<accession>A0A2P6NLT3</accession>
<dbReference type="Proteomes" id="UP000241769">
    <property type="component" value="Unassembled WGS sequence"/>
</dbReference>
<dbReference type="InterPro" id="IPR000651">
    <property type="entry name" value="Ras-like_Gua-exchang_fac_N"/>
</dbReference>
<dbReference type="InParanoid" id="A0A2P6NLT3"/>
<evidence type="ECO:0000313" key="6">
    <source>
        <dbReference type="EMBL" id="PRP84930.1"/>
    </source>
</evidence>
<dbReference type="InterPro" id="IPR008937">
    <property type="entry name" value="Ras-like_GEF"/>
</dbReference>
<dbReference type="Gene3D" id="1.20.870.10">
    <property type="entry name" value="Son of sevenless (SoS) protein Chain: S domain 1"/>
    <property type="match status" value="1"/>
</dbReference>
<evidence type="ECO:0000259" key="5">
    <source>
        <dbReference type="PROSITE" id="PS50212"/>
    </source>
</evidence>
<evidence type="ECO:0000259" key="4">
    <source>
        <dbReference type="PROSITE" id="PS50009"/>
    </source>
</evidence>